<organism evidence="9 10">
    <name type="scientific">Staurois parvus</name>
    <dbReference type="NCBI Taxonomy" id="386267"/>
    <lineage>
        <taxon>Eukaryota</taxon>
        <taxon>Metazoa</taxon>
        <taxon>Chordata</taxon>
        <taxon>Craniata</taxon>
        <taxon>Vertebrata</taxon>
        <taxon>Euteleostomi</taxon>
        <taxon>Amphibia</taxon>
        <taxon>Batrachia</taxon>
        <taxon>Anura</taxon>
        <taxon>Neobatrachia</taxon>
        <taxon>Ranoidea</taxon>
        <taxon>Ranidae</taxon>
        <taxon>Staurois</taxon>
    </lineage>
</organism>
<evidence type="ECO:0000256" key="7">
    <source>
        <dbReference type="SAM" id="MobiDB-lite"/>
    </source>
</evidence>
<dbReference type="Pfam" id="PF12240">
    <property type="entry name" value="Angiomotin_C"/>
    <property type="match status" value="1"/>
</dbReference>
<dbReference type="PANTHER" id="PTHR14826">
    <property type="entry name" value="ANGIOMOTIN"/>
    <property type="match status" value="1"/>
</dbReference>
<dbReference type="EMBL" id="CATNWA010016774">
    <property type="protein sequence ID" value="CAI9595288.1"/>
    <property type="molecule type" value="Genomic_DNA"/>
</dbReference>
<feature type="compositionally biased region" description="Polar residues" evidence="7">
    <location>
        <begin position="414"/>
        <end position="429"/>
    </location>
</feature>
<sequence length="570" mass="64375">MSSQASSICSSLHSSSLPLFPMGMTSHPTPSPSPSPSQPLPPEAFTIVERAHQMVEILTQENGTLRQQLESCYEKADKLHKFETEIQKISEAYESLVKSSTKREALDKAMKNKLEAEIRRLHDFNLDLRDRLETANRQLANREYNGHEETSEEVHYTLKNKEHLKEMESLERELAALRTTNEDQRRHIEILEQALSNAQAKVIKLEEELRKKQVYVEEVEKLQQALTQLQAAGEKREQLERRLRTRLEKELESLRMQQRQASCQNSSNGEYSAPALMDLLRKKEETILALEADTTKWEQKYLEESAMRHFTMDAATTAVAQQDSSIMSHSRNGSHNDSSLEVRMWHEEEEIVQANRKFQDMEHTIKNLHAKIIEQDAMIKVLHQRSRKDQGKNDSSSLRPARSVPSIVAVAAVTSGTHSRQTSLSSSQVIEKKEDKTRKGSIGLIQGKEIKDNHESPSPSLMLPLPSFLLPPPSASLPVTVSHAKTGSKDSSTQTEKSSDLFWPTSSSLPGRGRMNTTPSSSPLLWHTTNKEKSDHSPILGKTLEAKIRASSMAHKADFSEPDNGMEVLI</sequence>
<comment type="similarity">
    <text evidence="2">Belongs to the angiomotin family.</text>
</comment>
<gene>
    <name evidence="9" type="ORF">SPARVUS_LOCUS11868853</name>
</gene>
<reference evidence="9" key="1">
    <citation type="submission" date="2023-05" db="EMBL/GenBank/DDBJ databases">
        <authorList>
            <person name="Stuckert A."/>
        </authorList>
    </citation>
    <scope>NUCLEOTIDE SEQUENCE</scope>
</reference>
<accession>A0ABN9FE42</accession>
<evidence type="ECO:0000256" key="1">
    <source>
        <dbReference type="ARBA" id="ARBA00004282"/>
    </source>
</evidence>
<keyword evidence="10" id="KW-1185">Reference proteome</keyword>
<feature type="coiled-coil region" evidence="6">
    <location>
        <begin position="160"/>
        <end position="300"/>
    </location>
</feature>
<evidence type="ECO:0000256" key="3">
    <source>
        <dbReference type="ARBA" id="ARBA00022553"/>
    </source>
</evidence>
<feature type="compositionally biased region" description="Polar residues" evidence="7">
    <location>
        <begin position="483"/>
        <end position="496"/>
    </location>
</feature>
<dbReference type="PANTHER" id="PTHR14826:SF12">
    <property type="entry name" value="ANGIOMOTIN-LIKE PROTEIN 1"/>
    <property type="match status" value="1"/>
</dbReference>
<dbReference type="PRINTS" id="PR01807">
    <property type="entry name" value="ANGIOMOTIN"/>
</dbReference>
<comment type="subcellular location">
    <subcellularLocation>
        <location evidence="1">Cell junction</location>
    </subcellularLocation>
</comment>
<evidence type="ECO:0000313" key="10">
    <source>
        <dbReference type="Proteomes" id="UP001162483"/>
    </source>
</evidence>
<evidence type="ECO:0000256" key="6">
    <source>
        <dbReference type="SAM" id="Coils"/>
    </source>
</evidence>
<keyword evidence="5 6" id="KW-0175">Coiled coil</keyword>
<feature type="domain" description="Angiomotin C-terminal" evidence="8">
    <location>
        <begin position="215"/>
        <end position="423"/>
    </location>
</feature>
<evidence type="ECO:0000256" key="4">
    <source>
        <dbReference type="ARBA" id="ARBA00022949"/>
    </source>
</evidence>
<keyword evidence="3" id="KW-0597">Phosphoprotein</keyword>
<dbReference type="InterPro" id="IPR009114">
    <property type="entry name" value="Angiomotin"/>
</dbReference>
<feature type="region of interest" description="Disordered" evidence="7">
    <location>
        <begin position="414"/>
        <end position="459"/>
    </location>
</feature>
<feature type="region of interest" description="Disordered" evidence="7">
    <location>
        <begin position="384"/>
        <end position="403"/>
    </location>
</feature>
<dbReference type="Proteomes" id="UP001162483">
    <property type="component" value="Unassembled WGS sequence"/>
</dbReference>
<evidence type="ECO:0000256" key="5">
    <source>
        <dbReference type="ARBA" id="ARBA00023054"/>
    </source>
</evidence>
<feature type="compositionally biased region" description="Pro residues" evidence="7">
    <location>
        <begin position="29"/>
        <end position="42"/>
    </location>
</feature>
<proteinExistence type="inferred from homology"/>
<evidence type="ECO:0000259" key="8">
    <source>
        <dbReference type="Pfam" id="PF12240"/>
    </source>
</evidence>
<feature type="compositionally biased region" description="Polar residues" evidence="7">
    <location>
        <begin position="504"/>
        <end position="523"/>
    </location>
</feature>
<dbReference type="InterPro" id="IPR024646">
    <property type="entry name" value="Angiomotin_C"/>
</dbReference>
<dbReference type="InterPro" id="IPR051747">
    <property type="entry name" value="Angiomotin-like"/>
</dbReference>
<feature type="region of interest" description="Disordered" evidence="7">
    <location>
        <begin position="479"/>
        <end position="537"/>
    </location>
</feature>
<feature type="region of interest" description="Disordered" evidence="7">
    <location>
        <begin position="19"/>
        <end position="42"/>
    </location>
</feature>
<evidence type="ECO:0000313" key="9">
    <source>
        <dbReference type="EMBL" id="CAI9595288.1"/>
    </source>
</evidence>
<protein>
    <recommendedName>
        <fullName evidence="8">Angiomotin C-terminal domain-containing protein</fullName>
    </recommendedName>
</protein>
<keyword evidence="4" id="KW-0965">Cell junction</keyword>
<name>A0ABN9FE42_9NEOB</name>
<evidence type="ECO:0000256" key="2">
    <source>
        <dbReference type="ARBA" id="ARBA00010300"/>
    </source>
</evidence>
<comment type="caution">
    <text evidence="9">The sequence shown here is derived from an EMBL/GenBank/DDBJ whole genome shotgun (WGS) entry which is preliminary data.</text>
</comment>